<evidence type="ECO:0000313" key="4">
    <source>
        <dbReference type="EMBL" id="PSN67720.1"/>
    </source>
</evidence>
<proteinExistence type="predicted"/>
<feature type="compositionally biased region" description="Low complexity" evidence="1">
    <location>
        <begin position="729"/>
        <end position="749"/>
    </location>
</feature>
<evidence type="ECO:0000313" key="5">
    <source>
        <dbReference type="Proteomes" id="UP000240883"/>
    </source>
</evidence>
<evidence type="ECO:0000256" key="2">
    <source>
        <dbReference type="SAM" id="SignalP"/>
    </source>
</evidence>
<dbReference type="PROSITE" id="PS50234">
    <property type="entry name" value="VWFA"/>
    <property type="match status" value="1"/>
</dbReference>
<dbReference type="Proteomes" id="UP000240883">
    <property type="component" value="Unassembled WGS sequence"/>
</dbReference>
<keyword evidence="5" id="KW-1185">Reference proteome</keyword>
<dbReference type="EMBL" id="KZ678134">
    <property type="protein sequence ID" value="PSN67720.1"/>
    <property type="molecule type" value="Genomic_DNA"/>
</dbReference>
<name>A0A2T2NQQ6_CORCC</name>
<dbReference type="Gene3D" id="3.40.50.410">
    <property type="entry name" value="von Willebrand factor, type A domain"/>
    <property type="match status" value="1"/>
</dbReference>
<feature type="region of interest" description="Disordered" evidence="1">
    <location>
        <begin position="729"/>
        <end position="767"/>
    </location>
</feature>
<dbReference type="STRING" id="1448308.A0A2T2NQQ6"/>
<protein>
    <recommendedName>
        <fullName evidence="3">VWFA domain-containing protein</fullName>
    </recommendedName>
</protein>
<feature type="compositionally biased region" description="Polar residues" evidence="1">
    <location>
        <begin position="750"/>
        <end position="767"/>
    </location>
</feature>
<dbReference type="InterPro" id="IPR002035">
    <property type="entry name" value="VWF_A"/>
</dbReference>
<dbReference type="InterPro" id="IPR036465">
    <property type="entry name" value="vWFA_dom_sf"/>
</dbReference>
<accession>A0A2T2NQQ6</accession>
<gene>
    <name evidence="4" type="ORF">BS50DRAFT_347821</name>
</gene>
<dbReference type="SMART" id="SM00327">
    <property type="entry name" value="VWA"/>
    <property type="match status" value="1"/>
</dbReference>
<reference evidence="4 5" key="1">
    <citation type="journal article" date="2018" name="Front. Microbiol.">
        <title>Genome-Wide Analysis of Corynespora cassiicola Leaf Fall Disease Putative Effectors.</title>
        <authorList>
            <person name="Lopez D."/>
            <person name="Ribeiro S."/>
            <person name="Label P."/>
            <person name="Fumanal B."/>
            <person name="Venisse J.S."/>
            <person name="Kohler A."/>
            <person name="de Oliveira R.R."/>
            <person name="Labutti K."/>
            <person name="Lipzen A."/>
            <person name="Lail K."/>
            <person name="Bauer D."/>
            <person name="Ohm R.A."/>
            <person name="Barry K.W."/>
            <person name="Spatafora J."/>
            <person name="Grigoriev I.V."/>
            <person name="Martin F.M."/>
            <person name="Pujade-Renaud V."/>
        </authorList>
    </citation>
    <scope>NUCLEOTIDE SEQUENCE [LARGE SCALE GENOMIC DNA]</scope>
    <source>
        <strain evidence="4 5">Philippines</strain>
    </source>
</reference>
<dbReference type="OrthoDB" id="301415at2759"/>
<keyword evidence="2" id="KW-0732">Signal</keyword>
<sequence>MRTLIYHLAAYCSLAILSFPLPSTSAPFGTIDFAAWPFYQHREHEFITRFALQCPNGQKSDGICFESESIDNLAGKSGKNGAIGAPDDYPGTEPAQAHCDNADFLDVPGYPQQRWQADSQLQICVNHLRRRFRQGVQATRRLLDKDDRIVTREAEIKSYCDFNHRDTLDDDPSARAKCVALEGLGRALHGIEDFYSHSNWADQADQGRPVSAVNPPGLGNTGPAPFLSLRASNNISLQIPRALTTGCFDDGEFPSGPDVGTGACLNRVLHLNLNKDHGRIDPRTGAAVADPPSRREAVAGNFQRAVAAAVADAKEQWQQFRDALRSEHGAEKGNLMVCALVRDDPIKDCRNRKIAIVVDSSGSNLDTDPRDLRIQAAVNLNSKLLTKAQITDEQLPDRVAVVDFDTSATILYPMGDPDGAKSTFTGIDSSGGTSIGSGIAAGIDEIMKDEPGSFTNRSGIVVLTDGMDQSPSYQLTQLARAKSNGIRISAGFLSPVDVPIPPKRSLSKRAIDSAIISAILQTGGTFGVISSDTAQQNFISLIAARGITDIDAPVGSTVLFSGVTVNELVGPNKPTHRFLYSTSASENISFTLNYVTYSDQSIRAVLRDVHENIDVGTVNATYGLPSRISFSAAANTDLELVVSMVGNQNASLEVIFGVGLNTNMPEKPETTTTMSTTSTNFYVTSTTIANATLTTSSNITLTTTPFISTTGGYGSITATSITSSGWYTNSTTTQSSSSSDPVYPSPTDSNSSRSVYPTFVAPSSSNGGYATYVTSKM</sequence>
<dbReference type="AlphaFoldDB" id="A0A2T2NQQ6"/>
<feature type="domain" description="VWFA" evidence="3">
    <location>
        <begin position="353"/>
        <end position="488"/>
    </location>
</feature>
<dbReference type="Pfam" id="PF13519">
    <property type="entry name" value="VWA_2"/>
    <property type="match status" value="1"/>
</dbReference>
<dbReference type="SUPFAM" id="SSF53300">
    <property type="entry name" value="vWA-like"/>
    <property type="match status" value="1"/>
</dbReference>
<evidence type="ECO:0000256" key="1">
    <source>
        <dbReference type="SAM" id="MobiDB-lite"/>
    </source>
</evidence>
<dbReference type="CDD" id="cd00198">
    <property type="entry name" value="vWFA"/>
    <property type="match status" value="1"/>
</dbReference>
<feature type="chain" id="PRO_5015647287" description="VWFA domain-containing protein" evidence="2">
    <location>
        <begin position="26"/>
        <end position="777"/>
    </location>
</feature>
<evidence type="ECO:0000259" key="3">
    <source>
        <dbReference type="PROSITE" id="PS50234"/>
    </source>
</evidence>
<organism evidence="4 5">
    <name type="scientific">Corynespora cassiicola Philippines</name>
    <dbReference type="NCBI Taxonomy" id="1448308"/>
    <lineage>
        <taxon>Eukaryota</taxon>
        <taxon>Fungi</taxon>
        <taxon>Dikarya</taxon>
        <taxon>Ascomycota</taxon>
        <taxon>Pezizomycotina</taxon>
        <taxon>Dothideomycetes</taxon>
        <taxon>Pleosporomycetidae</taxon>
        <taxon>Pleosporales</taxon>
        <taxon>Corynesporascaceae</taxon>
        <taxon>Corynespora</taxon>
    </lineage>
</organism>
<feature type="signal peptide" evidence="2">
    <location>
        <begin position="1"/>
        <end position="25"/>
    </location>
</feature>